<accession>A0ABY9X2W6</accession>
<dbReference type="SUPFAM" id="SSF46626">
    <property type="entry name" value="Cytochrome c"/>
    <property type="match status" value="1"/>
</dbReference>
<evidence type="ECO:0000256" key="5">
    <source>
        <dbReference type="SAM" id="MobiDB-lite"/>
    </source>
</evidence>
<name>A0ABY9X2W6_9BACT</name>
<dbReference type="PANTHER" id="PTHR30600">
    <property type="entry name" value="CYTOCHROME C PEROXIDASE-RELATED"/>
    <property type="match status" value="1"/>
</dbReference>
<dbReference type="Proteomes" id="UP001611383">
    <property type="component" value="Chromosome"/>
</dbReference>
<keyword evidence="2 4" id="KW-0479">Metal-binding</keyword>
<dbReference type="NCBIfam" id="NF040606">
    <property type="entry name" value="CytoC_perox"/>
    <property type="match status" value="1"/>
</dbReference>
<organism evidence="7 8">
    <name type="scientific">Archangium minus</name>
    <dbReference type="NCBI Taxonomy" id="83450"/>
    <lineage>
        <taxon>Bacteria</taxon>
        <taxon>Pseudomonadati</taxon>
        <taxon>Myxococcota</taxon>
        <taxon>Myxococcia</taxon>
        <taxon>Myxococcales</taxon>
        <taxon>Cystobacterineae</taxon>
        <taxon>Archangiaceae</taxon>
        <taxon>Archangium</taxon>
    </lineage>
</organism>
<dbReference type="PANTHER" id="PTHR30600:SF9">
    <property type="entry name" value="BLR7738 PROTEIN"/>
    <property type="match status" value="1"/>
</dbReference>
<keyword evidence="8" id="KW-1185">Reference proteome</keyword>
<dbReference type="InterPro" id="IPR047758">
    <property type="entry name" value="CytoC_perox"/>
</dbReference>
<dbReference type="EMBL" id="CP043494">
    <property type="protein sequence ID" value="WNG49738.1"/>
    <property type="molecule type" value="Genomic_DNA"/>
</dbReference>
<dbReference type="RefSeq" id="WP_395807996.1">
    <property type="nucleotide sequence ID" value="NZ_CP043494.1"/>
</dbReference>
<dbReference type="InterPro" id="IPR036909">
    <property type="entry name" value="Cyt_c-like_dom_sf"/>
</dbReference>
<dbReference type="PROSITE" id="PS51257">
    <property type="entry name" value="PROKAR_LIPOPROTEIN"/>
    <property type="match status" value="1"/>
</dbReference>
<keyword evidence="3 4" id="KW-0408">Iron</keyword>
<dbReference type="Pfam" id="PF21419">
    <property type="entry name" value="RoxA-like_Cyt-c"/>
    <property type="match status" value="1"/>
</dbReference>
<dbReference type="Gene3D" id="1.10.760.10">
    <property type="entry name" value="Cytochrome c-like domain"/>
    <property type="match status" value="1"/>
</dbReference>
<dbReference type="InterPro" id="IPR009056">
    <property type="entry name" value="Cyt_c-like_dom"/>
</dbReference>
<protein>
    <recommendedName>
        <fullName evidence="6">Cytochrome c domain-containing protein</fullName>
    </recommendedName>
</protein>
<keyword evidence="1 4" id="KW-0349">Heme</keyword>
<evidence type="ECO:0000256" key="1">
    <source>
        <dbReference type="ARBA" id="ARBA00022617"/>
    </source>
</evidence>
<evidence type="ECO:0000256" key="3">
    <source>
        <dbReference type="ARBA" id="ARBA00023004"/>
    </source>
</evidence>
<feature type="domain" description="Cytochrome c" evidence="6">
    <location>
        <begin position="397"/>
        <end position="583"/>
    </location>
</feature>
<sequence>MDGRMVGSLVWLVFAGVLGSCASAPRSSPPPAEGTGGSGSVMSELSGREREVFYHLPQGNEHLWLAVLRALPSRDTQQGRTAGFQSFLEGFERFGFLPDPDHPERLPVGVALVPATERQPVARVGINCAACHVGEFHHRGARVRVDGAPSLLNMDAFNREAVEVIALTLSDRTRLLDFLERLATYLPPQTREGGLQAAYPDTNLTPDGSSSAREKLVAEVAWYCSQGADLCRPPKLGPEPERGLEFDAQLSLYVRELSRKQVRTVPDAIRLLRGHLLYFMRLGRLRFGTYAGPGRVDAFGVARGVLFGPEAAGVLAAPVSYPCLWEFQKSSWLHWDGNTNSVMERNIGQALGMGATVDRRDFSSSVLPRNLAELERLSNKIGSPRWPQDVFGPLETARLERGREHFARHCQSCHGAEDAVVPLERIGTDGNRARSFASKVGDLEFPAALQDLLSRVKQRAYAREGLTQEEIHPLEPRIVYWRAPVGYVSRPLEGIWATAPYLHNGSVPTLWDLLQPASARPARFPMGQREYDPGKVGYVTESSDPSLFTFDVSMPGNSNAGHEYGTGLSEEEKRDLLEYLKSL</sequence>
<proteinExistence type="predicted"/>
<dbReference type="PROSITE" id="PS51007">
    <property type="entry name" value="CYTC"/>
    <property type="match status" value="1"/>
</dbReference>
<reference evidence="7 8" key="1">
    <citation type="submission" date="2019-08" db="EMBL/GenBank/DDBJ databases">
        <title>Archangium and Cystobacter genomes.</title>
        <authorList>
            <person name="Chen I.-C.K."/>
            <person name="Wielgoss S."/>
        </authorList>
    </citation>
    <scope>NUCLEOTIDE SEQUENCE [LARGE SCALE GENOMIC DNA]</scope>
    <source>
        <strain evidence="7 8">Cbm 6</strain>
    </source>
</reference>
<gene>
    <name evidence="7" type="ORF">F0U60_40675</name>
</gene>
<dbReference type="InterPro" id="IPR051395">
    <property type="entry name" value="Cytochrome_c_Peroxidase/MauG"/>
</dbReference>
<evidence type="ECO:0000256" key="2">
    <source>
        <dbReference type="ARBA" id="ARBA00022723"/>
    </source>
</evidence>
<evidence type="ECO:0000256" key="4">
    <source>
        <dbReference type="PROSITE-ProRule" id="PRU00433"/>
    </source>
</evidence>
<evidence type="ECO:0000313" key="7">
    <source>
        <dbReference type="EMBL" id="WNG49738.1"/>
    </source>
</evidence>
<feature type="region of interest" description="Disordered" evidence="5">
    <location>
        <begin position="24"/>
        <end position="43"/>
    </location>
</feature>
<evidence type="ECO:0000259" key="6">
    <source>
        <dbReference type="PROSITE" id="PS51007"/>
    </source>
</evidence>
<evidence type="ECO:0000313" key="8">
    <source>
        <dbReference type="Proteomes" id="UP001611383"/>
    </source>
</evidence>